<evidence type="ECO:0000259" key="3">
    <source>
        <dbReference type="Pfam" id="PF07687"/>
    </source>
</evidence>
<comment type="caution">
    <text evidence="4">The sequence shown here is derived from an EMBL/GenBank/DDBJ whole genome shotgun (WGS) entry which is preliminary data.</text>
</comment>
<organism evidence="4 5">
    <name type="scientific">Streptomyces bangladeshensis</name>
    <dbReference type="NCBI Taxonomy" id="295352"/>
    <lineage>
        <taxon>Bacteria</taxon>
        <taxon>Bacillati</taxon>
        <taxon>Actinomycetota</taxon>
        <taxon>Actinomycetes</taxon>
        <taxon>Kitasatosporales</taxon>
        <taxon>Streptomycetaceae</taxon>
        <taxon>Streptomyces</taxon>
    </lineage>
</organism>
<dbReference type="Pfam" id="PF01546">
    <property type="entry name" value="Peptidase_M20"/>
    <property type="match status" value="1"/>
</dbReference>
<dbReference type="InterPro" id="IPR002933">
    <property type="entry name" value="Peptidase_M20"/>
</dbReference>
<dbReference type="InterPro" id="IPR011650">
    <property type="entry name" value="Peptidase_M20_dimer"/>
</dbReference>
<reference evidence="4 5" key="1">
    <citation type="journal article" date="2019" name="Int. J. Syst. Evol. Microbiol.">
        <title>The Global Catalogue of Microorganisms (GCM) 10K type strain sequencing project: providing services to taxonomists for standard genome sequencing and annotation.</title>
        <authorList>
            <consortium name="The Broad Institute Genomics Platform"/>
            <consortium name="The Broad Institute Genome Sequencing Center for Infectious Disease"/>
            <person name="Wu L."/>
            <person name="Ma J."/>
        </authorList>
    </citation>
    <scope>NUCLEOTIDE SEQUENCE [LARGE SCALE GENOMIC DNA]</scope>
    <source>
        <strain evidence="4 5">JCM 14924</strain>
    </source>
</reference>
<keyword evidence="2" id="KW-0378">Hydrolase</keyword>
<dbReference type="CDD" id="cd03894">
    <property type="entry name" value="M20_ArgE"/>
    <property type="match status" value="1"/>
</dbReference>
<keyword evidence="5" id="KW-1185">Reference proteome</keyword>
<dbReference type="NCBIfam" id="TIGR01892">
    <property type="entry name" value="AcOrn-deacetyl"/>
    <property type="match status" value="1"/>
</dbReference>
<evidence type="ECO:0000313" key="5">
    <source>
        <dbReference type="Proteomes" id="UP001501391"/>
    </source>
</evidence>
<proteinExistence type="predicted"/>
<evidence type="ECO:0000313" key="4">
    <source>
        <dbReference type="EMBL" id="GAA2198537.1"/>
    </source>
</evidence>
<dbReference type="InterPro" id="IPR050072">
    <property type="entry name" value="Peptidase_M20A"/>
</dbReference>
<dbReference type="Pfam" id="PF07687">
    <property type="entry name" value="M20_dimer"/>
    <property type="match status" value="1"/>
</dbReference>
<feature type="domain" description="Peptidase M20 dimerisation" evidence="3">
    <location>
        <begin position="186"/>
        <end position="294"/>
    </location>
</feature>
<dbReference type="SUPFAM" id="SSF53187">
    <property type="entry name" value="Zn-dependent exopeptidases"/>
    <property type="match status" value="1"/>
</dbReference>
<dbReference type="SUPFAM" id="SSF55031">
    <property type="entry name" value="Bacterial exopeptidase dimerisation domain"/>
    <property type="match status" value="1"/>
</dbReference>
<sequence length="398" mass="42450">MSSGIPVRCSDSELYAHMLDILGRLVGFDTTSHKSNLELIHYVQELLAGNGIDSELHWNEARTKANLVATAGPGDGGARGVVWSGHTDVVPVDGQSWSADPFTLRLTQDAAIGRGTADMKGFIACCLAILSRTDHARLTTPVTLMLTYEEEIGCVGARHLVEEMRTWQGRVTGCIVGEPTGLDVVVGHKGKQNHRITFTGEPRHAALAPQLPNPIVAAAALAGHAGSRNEEFRTEGPHDDRFDIGHSWINIGRIDGGVKPNIVPESCVVDLEIRNIPAHACDDIAADLHGHATGALRDGMRALSDVAEVTVEQLSDTPSFAIEPDHAFVTFVREAFGATEDPCYVPFGTEAGLICGHAGIPTVVCGPGFITEAHTADEFVALDQLRGCLDRLTSLPLG</sequence>
<dbReference type="EMBL" id="BAAAOQ010000013">
    <property type="protein sequence ID" value="GAA2198537.1"/>
    <property type="molecule type" value="Genomic_DNA"/>
</dbReference>
<evidence type="ECO:0000256" key="2">
    <source>
        <dbReference type="ARBA" id="ARBA00022801"/>
    </source>
</evidence>
<dbReference type="InterPro" id="IPR036264">
    <property type="entry name" value="Bact_exopeptidase_dim_dom"/>
</dbReference>
<accession>A0ABN3BPK4</accession>
<dbReference type="Gene3D" id="3.30.70.360">
    <property type="match status" value="1"/>
</dbReference>
<dbReference type="NCBIfam" id="NF005710">
    <property type="entry name" value="PRK07522.1"/>
    <property type="match status" value="1"/>
</dbReference>
<dbReference type="InterPro" id="IPR010169">
    <property type="entry name" value="AcOrn-deacetyl"/>
</dbReference>
<dbReference type="PANTHER" id="PTHR43808">
    <property type="entry name" value="ACETYLORNITHINE DEACETYLASE"/>
    <property type="match status" value="1"/>
</dbReference>
<dbReference type="Gene3D" id="3.40.630.10">
    <property type="entry name" value="Zn peptidases"/>
    <property type="match status" value="1"/>
</dbReference>
<dbReference type="Proteomes" id="UP001501391">
    <property type="component" value="Unassembled WGS sequence"/>
</dbReference>
<keyword evidence="1" id="KW-0479">Metal-binding</keyword>
<name>A0ABN3BPK4_9ACTN</name>
<dbReference type="PANTHER" id="PTHR43808:SF31">
    <property type="entry name" value="N-ACETYL-L-CITRULLINE DEACETYLASE"/>
    <property type="match status" value="1"/>
</dbReference>
<protein>
    <submittedName>
        <fullName evidence="4">Acetylornithine deacetylase</fullName>
    </submittedName>
</protein>
<dbReference type="RefSeq" id="WP_346163278.1">
    <property type="nucleotide sequence ID" value="NZ_BAAAOQ010000013.1"/>
</dbReference>
<evidence type="ECO:0000256" key="1">
    <source>
        <dbReference type="ARBA" id="ARBA00022723"/>
    </source>
</evidence>
<gene>
    <name evidence="4" type="primary">argE</name>
    <name evidence="4" type="ORF">GCM10009787_41660</name>
</gene>